<dbReference type="EMBL" id="LITU01000078">
    <property type="protein sequence ID" value="KOY13739.1"/>
    <property type="molecule type" value="Genomic_DNA"/>
</dbReference>
<evidence type="ECO:0000313" key="1">
    <source>
        <dbReference type="EMBL" id="KOY13739.1"/>
    </source>
</evidence>
<keyword evidence="2" id="KW-1185">Reference proteome</keyword>
<organism evidence="1 2">
    <name type="scientific">Paenibacillus xylanivorans</name>
    <dbReference type="NCBI Taxonomy" id="1705561"/>
    <lineage>
        <taxon>Bacteria</taxon>
        <taxon>Bacillati</taxon>
        <taxon>Bacillota</taxon>
        <taxon>Bacilli</taxon>
        <taxon>Bacillales</taxon>
        <taxon>Paenibacillaceae</taxon>
        <taxon>Paenibacillus</taxon>
    </lineage>
</organism>
<dbReference type="AlphaFoldDB" id="A0A0M9BKD0"/>
<proteinExistence type="predicted"/>
<accession>A0A0M9BKD0</accession>
<name>A0A0M9BKD0_9BACL</name>
<evidence type="ECO:0000313" key="2">
    <source>
        <dbReference type="Proteomes" id="UP000037688"/>
    </source>
</evidence>
<protein>
    <submittedName>
        <fullName evidence="1">Uncharacterized protein</fullName>
    </submittedName>
</protein>
<reference evidence="1 2" key="1">
    <citation type="submission" date="2015-08" db="EMBL/GenBank/DDBJ databases">
        <title>Draft genome sequence of cellulolytic and xylanolytic Paenibacillus sp. A59, isolated from a decaying forest soil from Patagonia, Argentina.</title>
        <authorList>
            <person name="Ghio S."/>
            <person name="Caceres A.M."/>
            <person name="Talia P."/>
            <person name="Grasso D."/>
            <person name="Campos E."/>
        </authorList>
    </citation>
    <scope>NUCLEOTIDE SEQUENCE [LARGE SCALE GENOMIC DNA]</scope>
    <source>
        <strain evidence="1 2">A59</strain>
    </source>
</reference>
<dbReference type="PATRIC" id="fig|1705561.3.peg.5316"/>
<dbReference type="Proteomes" id="UP000037688">
    <property type="component" value="Unassembled WGS sequence"/>
</dbReference>
<comment type="caution">
    <text evidence="1">The sequence shown here is derived from an EMBL/GenBank/DDBJ whole genome shotgun (WGS) entry which is preliminary data.</text>
</comment>
<dbReference type="RefSeq" id="WP_053783423.1">
    <property type="nucleotide sequence ID" value="NZ_LITU01000078.1"/>
</dbReference>
<sequence>MAVITQKLYGGYTSTNSVSSIYTVPFGKTVILKSLTICNTSATKQMFSVNLQGIDFARLRDIEPGQTLVIPVLDQVMKAGEQVLVYCPTANALSVRLSGKVTDRTDILTARMNVNTKDTTVIPAGKMIVKSIVICTLSTSPIDFYMKLGNDYVIYGKALKPLDTLFIPFLDQVLDNESVVCRVSNMSTSVTVHVNALVVN</sequence>
<gene>
    <name evidence="1" type="ORF">AMS66_25350</name>
</gene>